<dbReference type="GO" id="GO:0000287">
    <property type="term" value="F:magnesium ion binding"/>
    <property type="evidence" value="ECO:0007669"/>
    <property type="project" value="InterPro"/>
</dbReference>
<keyword evidence="4" id="KW-0560">Oxidoreductase</keyword>
<feature type="domain" description="Carboxymuconolactone decarboxylase-like" evidence="3">
    <location>
        <begin position="292"/>
        <end position="342"/>
    </location>
</feature>
<dbReference type="Gene3D" id="3.90.470.20">
    <property type="entry name" value="4'-phosphopantetheinyl transferase domain"/>
    <property type="match status" value="2"/>
</dbReference>
<evidence type="ECO:0000313" key="5">
    <source>
        <dbReference type="Proteomes" id="UP000198210"/>
    </source>
</evidence>
<dbReference type="AlphaFoldDB" id="A0A1C5J712"/>
<keyword evidence="4" id="KW-0575">Peroxidase</keyword>
<proteinExistence type="predicted"/>
<evidence type="ECO:0000313" key="4">
    <source>
        <dbReference type="EMBL" id="SCG66352.1"/>
    </source>
</evidence>
<organism evidence="4 5">
    <name type="scientific">Micromonospora siamensis</name>
    <dbReference type="NCBI Taxonomy" id="299152"/>
    <lineage>
        <taxon>Bacteria</taxon>
        <taxon>Bacillati</taxon>
        <taxon>Actinomycetota</taxon>
        <taxon>Actinomycetes</taxon>
        <taxon>Micromonosporales</taxon>
        <taxon>Micromonosporaceae</taxon>
        <taxon>Micromonospora</taxon>
    </lineage>
</organism>
<dbReference type="Pfam" id="PF02627">
    <property type="entry name" value="CMD"/>
    <property type="match status" value="1"/>
</dbReference>
<dbReference type="SUPFAM" id="SSF69118">
    <property type="entry name" value="AhpD-like"/>
    <property type="match status" value="1"/>
</dbReference>
<dbReference type="InterPro" id="IPR003779">
    <property type="entry name" value="CMD-like"/>
</dbReference>
<dbReference type="PANTHER" id="PTHR35446">
    <property type="entry name" value="SI:CH211-175M2.5"/>
    <property type="match status" value="1"/>
</dbReference>
<name>A0A1C5J712_9ACTN</name>
<sequence>MRIQPADCHVWWIDPAQAPDWCEELLSEPERIRAGSFHQGAARRRFVSATALLKITVAWSDGGDPLDVDLRRECPRCGKPHGRPEVAGSPLHVSISHSGDRVAVALCAAGPVGVDVEQVNPDVDVDVMLPFVLGDAEARAFGEIRDQRDRLEAFLRSWTRKESVLKATGDGLLIPMSHLTVGSRQEPTRLVRFVDRPDLVETAQIVDLHPGSGYVGAVTVLSARRVRVRELDGAQAFAARRKRTGRGGRSTIEATASVPRRRGETVESMAHIDLGVDETRFPGIVGLMAFRPETARPLNQLANVLLFEPNSLSRGDRELIAAYVSGLNECTFCCESHSAFAAAQLPDGSDLVTKVRSDPESAPVSEQMKALLAIAGAVQQGGRRVTTGLIDRARAAGATDVEIHDTVLIAAAFCMFNRYVDGLGTVAGRDSGAYAAAAQGVVAAGYGMASAE</sequence>
<dbReference type="InterPro" id="IPR010195">
    <property type="entry name" value="Uncharacterised_peroxidase-rel"/>
</dbReference>
<dbReference type="InterPro" id="IPR008278">
    <property type="entry name" value="4-PPantetheinyl_Trfase_dom"/>
</dbReference>
<dbReference type="Gene3D" id="1.20.1290.10">
    <property type="entry name" value="AhpD-like"/>
    <property type="match status" value="1"/>
</dbReference>
<dbReference type="PANTHER" id="PTHR35446:SF2">
    <property type="entry name" value="CARBOXYMUCONOLACTONE DECARBOXYLASE-LIKE DOMAIN-CONTAINING PROTEIN"/>
    <property type="match status" value="1"/>
</dbReference>
<protein>
    <submittedName>
        <fullName evidence="4">Uncharacterized peroxidase-related enzyme</fullName>
    </submittedName>
</protein>
<dbReference type="SUPFAM" id="SSF56214">
    <property type="entry name" value="4'-phosphopantetheinyl transferase"/>
    <property type="match status" value="2"/>
</dbReference>
<evidence type="ECO:0000259" key="2">
    <source>
        <dbReference type="Pfam" id="PF01648"/>
    </source>
</evidence>
<accession>A0A1C5J712</accession>
<keyword evidence="5" id="KW-1185">Reference proteome</keyword>
<dbReference type="GO" id="GO:0008897">
    <property type="term" value="F:holo-[acyl-carrier-protein] synthase activity"/>
    <property type="evidence" value="ECO:0007669"/>
    <property type="project" value="InterPro"/>
</dbReference>
<dbReference type="Proteomes" id="UP000198210">
    <property type="component" value="Chromosome I"/>
</dbReference>
<dbReference type="InterPro" id="IPR029032">
    <property type="entry name" value="AhpD-like"/>
</dbReference>
<evidence type="ECO:0000256" key="1">
    <source>
        <dbReference type="ARBA" id="ARBA00022679"/>
    </source>
</evidence>
<keyword evidence="1" id="KW-0808">Transferase</keyword>
<dbReference type="NCBIfam" id="TIGR01926">
    <property type="entry name" value="peroxid_rel"/>
    <property type="match status" value="1"/>
</dbReference>
<dbReference type="Pfam" id="PF01648">
    <property type="entry name" value="ACPS"/>
    <property type="match status" value="1"/>
</dbReference>
<gene>
    <name evidence="4" type="ORF">GA0074704_4190</name>
</gene>
<dbReference type="EMBL" id="LT607751">
    <property type="protein sequence ID" value="SCG66352.1"/>
    <property type="molecule type" value="Genomic_DNA"/>
</dbReference>
<feature type="domain" description="4'-phosphopantetheinyl transferase" evidence="2">
    <location>
        <begin position="111"/>
        <end position="199"/>
    </location>
</feature>
<evidence type="ECO:0000259" key="3">
    <source>
        <dbReference type="Pfam" id="PF02627"/>
    </source>
</evidence>
<dbReference type="InterPro" id="IPR037143">
    <property type="entry name" value="4-PPantetheinyl_Trfase_dom_sf"/>
</dbReference>
<reference evidence="4 5" key="1">
    <citation type="submission" date="2016-06" db="EMBL/GenBank/DDBJ databases">
        <authorList>
            <person name="Kjaerup R.B."/>
            <person name="Dalgaard T.S."/>
            <person name="Juul-Madsen H.R."/>
        </authorList>
    </citation>
    <scope>NUCLEOTIDE SEQUENCE [LARGE SCALE GENOMIC DNA]</scope>
    <source>
        <strain evidence="4 5">DSM 45097</strain>
    </source>
</reference>
<dbReference type="GO" id="GO:0051920">
    <property type="term" value="F:peroxiredoxin activity"/>
    <property type="evidence" value="ECO:0007669"/>
    <property type="project" value="InterPro"/>
</dbReference>